<evidence type="ECO:0000313" key="12">
    <source>
        <dbReference type="Proteomes" id="UP000230161"/>
    </source>
</evidence>
<dbReference type="Pfam" id="PF24346">
    <property type="entry name" value="DUF7507"/>
    <property type="match status" value="1"/>
</dbReference>
<dbReference type="GO" id="GO:0005576">
    <property type="term" value="C:extracellular region"/>
    <property type="evidence" value="ECO:0007669"/>
    <property type="project" value="UniProtKB-SubCell"/>
</dbReference>
<dbReference type="SUPFAM" id="SSF117074">
    <property type="entry name" value="Hypothetical protein PA1324"/>
    <property type="match status" value="5"/>
</dbReference>
<dbReference type="EMBL" id="PGFB01000003">
    <property type="protein sequence ID" value="PJJ62053.1"/>
    <property type="molecule type" value="Genomic_DNA"/>
</dbReference>
<protein>
    <submittedName>
        <fullName evidence="11">Putative repeat protein (TIGR01451 family)</fullName>
    </submittedName>
</protein>
<keyword evidence="2" id="KW-0134">Cell wall</keyword>
<dbReference type="Pfam" id="PF17210">
    <property type="entry name" value="SdrD_B"/>
    <property type="match status" value="5"/>
</dbReference>
<dbReference type="Proteomes" id="UP000230161">
    <property type="component" value="Unassembled WGS sequence"/>
</dbReference>
<comment type="subcellular location">
    <subcellularLocation>
        <location evidence="1">Secreted</location>
    </subcellularLocation>
</comment>
<keyword evidence="8" id="KW-1133">Transmembrane helix</keyword>
<dbReference type="Pfam" id="PF04886">
    <property type="entry name" value="PT"/>
    <property type="match status" value="1"/>
</dbReference>
<feature type="compositionally biased region" description="Acidic residues" evidence="7">
    <location>
        <begin position="1296"/>
        <end position="1313"/>
    </location>
</feature>
<dbReference type="Pfam" id="PF01345">
    <property type="entry name" value="DUF11"/>
    <property type="match status" value="1"/>
</dbReference>
<evidence type="ECO:0000256" key="9">
    <source>
        <dbReference type="SAM" id="SignalP"/>
    </source>
</evidence>
<keyword evidence="12" id="KW-1185">Reference proteome</keyword>
<dbReference type="InterPro" id="IPR051417">
    <property type="entry name" value="SDr/BOS_complex"/>
</dbReference>
<evidence type="ECO:0000259" key="10">
    <source>
        <dbReference type="PROSITE" id="PS50847"/>
    </source>
</evidence>
<accession>A0A2M9BVS9</accession>
<dbReference type="OrthoDB" id="3584537at2"/>
<dbReference type="InterPro" id="IPR055354">
    <property type="entry name" value="DUF7507"/>
</dbReference>
<evidence type="ECO:0000256" key="6">
    <source>
        <dbReference type="ARBA" id="ARBA00023088"/>
    </source>
</evidence>
<organism evidence="11 12">
    <name type="scientific">Compostimonas suwonensis</name>
    <dbReference type="NCBI Taxonomy" id="1048394"/>
    <lineage>
        <taxon>Bacteria</taxon>
        <taxon>Bacillati</taxon>
        <taxon>Actinomycetota</taxon>
        <taxon>Actinomycetes</taxon>
        <taxon>Micrococcales</taxon>
        <taxon>Microbacteriaceae</taxon>
        <taxon>Compostimonas</taxon>
    </lineage>
</organism>
<dbReference type="InterPro" id="IPR006970">
    <property type="entry name" value="PT"/>
</dbReference>
<evidence type="ECO:0000256" key="7">
    <source>
        <dbReference type="SAM" id="MobiDB-lite"/>
    </source>
</evidence>
<comment type="caution">
    <text evidence="11">The sequence shown here is derived from an EMBL/GenBank/DDBJ whole genome shotgun (WGS) entry which is preliminary data.</text>
</comment>
<dbReference type="GO" id="GO:0005975">
    <property type="term" value="P:carbohydrate metabolic process"/>
    <property type="evidence" value="ECO:0007669"/>
    <property type="project" value="UniProtKB-ARBA"/>
</dbReference>
<dbReference type="InterPro" id="IPR013783">
    <property type="entry name" value="Ig-like_fold"/>
</dbReference>
<feature type="transmembrane region" description="Helical" evidence="8">
    <location>
        <begin position="1344"/>
        <end position="1366"/>
    </location>
</feature>
<gene>
    <name evidence="11" type="ORF">CLV54_1846</name>
</gene>
<dbReference type="InterPro" id="IPR019931">
    <property type="entry name" value="LPXTG_anchor"/>
</dbReference>
<evidence type="ECO:0000256" key="5">
    <source>
        <dbReference type="ARBA" id="ARBA00022737"/>
    </source>
</evidence>
<dbReference type="PROSITE" id="PS50847">
    <property type="entry name" value="GRAM_POS_ANCHORING"/>
    <property type="match status" value="1"/>
</dbReference>
<dbReference type="PANTHER" id="PTHR23303:SF15">
    <property type="entry name" value="COLOSSIN-A"/>
    <property type="match status" value="1"/>
</dbReference>
<dbReference type="RefSeq" id="WP_100344656.1">
    <property type="nucleotide sequence ID" value="NZ_PGFB01000003.1"/>
</dbReference>
<dbReference type="Gene3D" id="2.60.40.10">
    <property type="entry name" value="Immunoglobulins"/>
    <property type="match status" value="6"/>
</dbReference>
<feature type="domain" description="Gram-positive cocci surface proteins LPxTG" evidence="10">
    <location>
        <begin position="1336"/>
        <end position="1372"/>
    </location>
</feature>
<keyword evidence="3" id="KW-0964">Secreted</keyword>
<evidence type="ECO:0000256" key="2">
    <source>
        <dbReference type="ARBA" id="ARBA00022512"/>
    </source>
</evidence>
<reference evidence="11 12" key="1">
    <citation type="submission" date="2017-11" db="EMBL/GenBank/DDBJ databases">
        <title>Genomic Encyclopedia of Archaeal and Bacterial Type Strains, Phase II (KMG-II): From Individual Species to Whole Genera.</title>
        <authorList>
            <person name="Goeker M."/>
        </authorList>
    </citation>
    <scope>NUCLEOTIDE SEQUENCE [LARGE SCALE GENOMIC DNA]</scope>
    <source>
        <strain evidence="11 12">DSM 25625</strain>
    </source>
</reference>
<keyword evidence="8" id="KW-0472">Membrane</keyword>
<evidence type="ECO:0000256" key="4">
    <source>
        <dbReference type="ARBA" id="ARBA00022729"/>
    </source>
</evidence>
<sequence length="1372" mass="137307">MNAKRWTRLLSAMIVVLTGTTTTVLVSAQPAEAAVIRPFTLNYNAEVYGDFILTGNGNSSCPGPTSPSDPFGEPIASCGQAQAGTYASSSGLNDSYYMRWADVDSNAATYNSSQASITIPAGATVAFARLGWSGDTGTIRLADGTVSAQPGCNTRQFLAGAGTAVLPAGTPESTSTRLTVGDGSPVAITPQVISRDALATVPASQPQFYAAYADVTSRFAGVATGSPLTLTLGNVWSPQGFGCHSGWSLSVVYSYDGPDVNAPIKKGVFLYDGHVRQSSVDPATTVNVSGFRAIAPGARVGVTGYEGDLNISGDQFQINGTAIAASGTTTNFFTSRTDFSVNPAVVNNMSVDARAIDAPIPAGATSASASFATSGDTFLATGLALSVPIASLELTSTASPVGPYLAGAPIVYTIRVASPGSPATDVVVDSPIDECDRTIGDLSANQSISYTCTVQAPADDTTVTNTVTGLSASGGDLRDSTTIGIDVIHPAVEITATADQPTYTSGQTITFAIHVDNTGDVPLSNVTISDPTVPSCASSRPTLDVDEEIVYNCTALAPITSGSNTATVTADHVGGTVDDTSTVEVPTVGTVSGRVFADRDDDGVVDPGETGIGDVSVALSGFPTTGSSISLTTSTNSTGDYVFTGVPGGTYTVAEAQPSAFDTGISTPGTNAVAGAGVDVIEVTLEPGQSSTGNLFAERPTSSLSGEVYNDLDADGTRDAGEPGIADVVVALSGVDSEDNAVSLTATTSATGAYLFSALRSGTYELVETQPAGYADGIDTAGTAGGSAAPDTITQIVLPDRTTATGYLFGETTGALSGAVYDDLDGSGARDAGEPGIGGVTVTLTGTDAAGALDPVATTTSANGDYEFPQLLAGTYTITETQPTAYGDGTETLGTSGGAVGSDSFTAITLPAGTSGTGYLFGETTGSISLAIFHDTDGDGTRGAADPGLEGVSVTLSGTDVLGTDVNIAATTSADGGHAFTGLLAGSYTITETQPSGFADGSETLGTAGGVLTAPDSITQIELPGGTAATGYLFAEKRGSLSGRVWLDADTDGIEDSEEAGVEGVTVALYGGASASDPVTTVVTGADGDYVFLDLPAGSYRIGVDPGTGQALTVPAQPDDETGSVVDWLTGLSSELVVSLDDGVNTNRGGIDAGIVERADDLAVTLTAAPSSVTVGDDVRFTALVSNHGISPTTGATLTITLPAGVQFDGGEGDGWSCEVSDQTAGCTTSDIVLPDASLPPVTLTGTTTAAGTDPATAVVAFADTDTDTTVDVEVENNTSTAPLTIVAVVVPPVDPTDEPTEQPTDEPTDEPTEQPTAAPAPSPASPASPAAGSGLPQTGSDSGLLITVSLMLLAGGVLVLALTLAGRRRTR</sequence>
<dbReference type="InterPro" id="IPR033764">
    <property type="entry name" value="Sdr_B"/>
</dbReference>
<feature type="region of interest" description="Disordered" evidence="7">
    <location>
        <begin position="1291"/>
        <end position="1339"/>
    </location>
</feature>
<evidence type="ECO:0000256" key="8">
    <source>
        <dbReference type="SAM" id="Phobius"/>
    </source>
</evidence>
<evidence type="ECO:0000313" key="11">
    <source>
        <dbReference type="EMBL" id="PJJ62053.1"/>
    </source>
</evidence>
<name>A0A2M9BVS9_9MICO</name>
<keyword evidence="6" id="KW-0572">Peptidoglycan-anchor</keyword>
<keyword evidence="5" id="KW-0677">Repeat</keyword>
<evidence type="ECO:0000256" key="3">
    <source>
        <dbReference type="ARBA" id="ARBA00022525"/>
    </source>
</evidence>
<dbReference type="PANTHER" id="PTHR23303">
    <property type="entry name" value="CARBOXYPEPTIDASE REGULATORY REGION-CONTAINING"/>
    <property type="match status" value="1"/>
</dbReference>
<dbReference type="InterPro" id="IPR001434">
    <property type="entry name" value="OmcB-like_DUF11"/>
</dbReference>
<evidence type="ECO:0000256" key="1">
    <source>
        <dbReference type="ARBA" id="ARBA00004613"/>
    </source>
</evidence>
<dbReference type="InterPro" id="IPR047589">
    <property type="entry name" value="DUF11_rpt"/>
</dbReference>
<dbReference type="NCBIfam" id="TIGR01451">
    <property type="entry name" value="B_ant_repeat"/>
    <property type="match status" value="2"/>
</dbReference>
<keyword evidence="8" id="KW-0812">Transmembrane</keyword>
<proteinExistence type="predicted"/>
<keyword evidence="4 9" id="KW-0732">Signal</keyword>
<feature type="signal peptide" evidence="9">
    <location>
        <begin position="1"/>
        <end position="33"/>
    </location>
</feature>
<feature type="chain" id="PRO_5014825263" evidence="9">
    <location>
        <begin position="34"/>
        <end position="1372"/>
    </location>
</feature>